<evidence type="ECO:0000313" key="8">
    <source>
        <dbReference type="EMBL" id="KAK9901605.1"/>
    </source>
</evidence>
<evidence type="ECO:0000259" key="6">
    <source>
        <dbReference type="PROSITE" id="PS50014"/>
    </source>
</evidence>
<feature type="compositionally biased region" description="Basic and acidic residues" evidence="5">
    <location>
        <begin position="249"/>
        <end position="261"/>
    </location>
</feature>
<dbReference type="Pfam" id="PF00439">
    <property type="entry name" value="Bromodomain"/>
    <property type="match status" value="1"/>
</dbReference>
<dbReference type="Pfam" id="PF17035">
    <property type="entry name" value="BET"/>
    <property type="match status" value="1"/>
</dbReference>
<dbReference type="PRINTS" id="PR00503">
    <property type="entry name" value="BROMODOMAIN"/>
</dbReference>
<gene>
    <name evidence="8" type="ORF">WJX75_004329</name>
</gene>
<keyword evidence="2 4" id="KW-0103">Bromodomain</keyword>
<keyword evidence="1" id="KW-0805">Transcription regulation</keyword>
<dbReference type="InterPro" id="IPR036427">
    <property type="entry name" value="Bromodomain-like_sf"/>
</dbReference>
<proteinExistence type="predicted"/>
<protein>
    <recommendedName>
        <fullName evidence="10">Bromodomain-containing protein</fullName>
    </recommendedName>
</protein>
<evidence type="ECO:0000256" key="2">
    <source>
        <dbReference type="ARBA" id="ARBA00023117"/>
    </source>
</evidence>
<feature type="compositionally biased region" description="Acidic residues" evidence="5">
    <location>
        <begin position="366"/>
        <end position="378"/>
    </location>
</feature>
<name>A0ABR2YBK7_9CHLO</name>
<evidence type="ECO:0008006" key="10">
    <source>
        <dbReference type="Google" id="ProtNLM"/>
    </source>
</evidence>
<feature type="region of interest" description="Disordered" evidence="5">
    <location>
        <begin position="72"/>
        <end position="119"/>
    </location>
</feature>
<evidence type="ECO:0000259" key="7">
    <source>
        <dbReference type="PROSITE" id="PS51525"/>
    </source>
</evidence>
<keyword evidence="9" id="KW-1185">Reference proteome</keyword>
<comment type="caution">
    <text evidence="8">The sequence shown here is derived from an EMBL/GenBank/DDBJ whole genome shotgun (WGS) entry which is preliminary data.</text>
</comment>
<sequence length="378" mass="42236">MVQMIEKYRKLSLRLDNGAVIGHSEKLLGDPNGGPVLLPVEKAFSRGLVTEQQVKRLEQLLVQMHSRAPNAAPLRSLSELNRKRKEADSAQEEAAHHKAAHLNNGRRAGKGDRHSMGGSLGNSSWGGGDFYAKCNEVLNEVEKNLGPNLTIFNAPVDGSVYPEYHKVVKQPMDLGTIRSRLDRRQYSNPQEYCDDMRQVWINCSLFNHKDTVVGKIGSRADAKFEQLWAASGYDQGGRRRRVTGGIAAHKYEPSLEPEPKPPARKASSGGQRNGRREGLQRMKSVNNKPMPMELMQQLATRLNQYAEDDDMEPILAIIKEGQPLELQSNGEVELDFDTLEPATLWRLWDFTENVNRPTTISPADSEPSDTDDSGDELD</sequence>
<dbReference type="InterPro" id="IPR027353">
    <property type="entry name" value="NET_dom"/>
</dbReference>
<evidence type="ECO:0000313" key="9">
    <source>
        <dbReference type="Proteomes" id="UP001491310"/>
    </source>
</evidence>
<dbReference type="PROSITE" id="PS51525">
    <property type="entry name" value="NET"/>
    <property type="match status" value="1"/>
</dbReference>
<evidence type="ECO:0000256" key="5">
    <source>
        <dbReference type="SAM" id="MobiDB-lite"/>
    </source>
</evidence>
<feature type="domain" description="Bromo" evidence="6">
    <location>
        <begin position="144"/>
        <end position="214"/>
    </location>
</feature>
<evidence type="ECO:0000256" key="4">
    <source>
        <dbReference type="PROSITE-ProRule" id="PRU00035"/>
    </source>
</evidence>
<feature type="compositionally biased region" description="Basic and acidic residues" evidence="5">
    <location>
        <begin position="85"/>
        <end position="96"/>
    </location>
</feature>
<keyword evidence="3" id="KW-0804">Transcription</keyword>
<organism evidence="8 9">
    <name type="scientific">Coccomyxa subellipsoidea</name>
    <dbReference type="NCBI Taxonomy" id="248742"/>
    <lineage>
        <taxon>Eukaryota</taxon>
        <taxon>Viridiplantae</taxon>
        <taxon>Chlorophyta</taxon>
        <taxon>core chlorophytes</taxon>
        <taxon>Trebouxiophyceae</taxon>
        <taxon>Trebouxiophyceae incertae sedis</taxon>
        <taxon>Coccomyxaceae</taxon>
        <taxon>Coccomyxa</taxon>
    </lineage>
</organism>
<dbReference type="CDD" id="cd04369">
    <property type="entry name" value="Bromodomain"/>
    <property type="match status" value="1"/>
</dbReference>
<dbReference type="PROSITE" id="PS50014">
    <property type="entry name" value="BROMODOMAIN_2"/>
    <property type="match status" value="1"/>
</dbReference>
<evidence type="ECO:0000256" key="3">
    <source>
        <dbReference type="ARBA" id="ARBA00023163"/>
    </source>
</evidence>
<dbReference type="Gene3D" id="1.20.920.10">
    <property type="entry name" value="Bromodomain-like"/>
    <property type="match status" value="1"/>
</dbReference>
<accession>A0ABR2YBK7</accession>
<dbReference type="SUPFAM" id="SSF47370">
    <property type="entry name" value="Bromodomain"/>
    <property type="match status" value="1"/>
</dbReference>
<dbReference type="Proteomes" id="UP001491310">
    <property type="component" value="Unassembled WGS sequence"/>
</dbReference>
<dbReference type="InterPro" id="IPR001487">
    <property type="entry name" value="Bromodomain"/>
</dbReference>
<dbReference type="Gene3D" id="1.20.1270.220">
    <property type="match status" value="1"/>
</dbReference>
<feature type="domain" description="NET" evidence="7">
    <location>
        <begin position="280"/>
        <end position="362"/>
    </location>
</feature>
<evidence type="ECO:0000256" key="1">
    <source>
        <dbReference type="ARBA" id="ARBA00023015"/>
    </source>
</evidence>
<feature type="region of interest" description="Disordered" evidence="5">
    <location>
        <begin position="355"/>
        <end position="378"/>
    </location>
</feature>
<dbReference type="PANTHER" id="PTHR45926">
    <property type="entry name" value="OSJNBA0053K19.4 PROTEIN"/>
    <property type="match status" value="1"/>
</dbReference>
<feature type="region of interest" description="Disordered" evidence="5">
    <location>
        <begin position="249"/>
        <end position="285"/>
    </location>
</feature>
<dbReference type="InterPro" id="IPR038336">
    <property type="entry name" value="NET_sf"/>
</dbReference>
<reference evidence="8 9" key="1">
    <citation type="journal article" date="2024" name="Nat. Commun.">
        <title>Phylogenomics reveals the evolutionary origins of lichenization in chlorophyte algae.</title>
        <authorList>
            <person name="Puginier C."/>
            <person name="Libourel C."/>
            <person name="Otte J."/>
            <person name="Skaloud P."/>
            <person name="Haon M."/>
            <person name="Grisel S."/>
            <person name="Petersen M."/>
            <person name="Berrin J.G."/>
            <person name="Delaux P.M."/>
            <person name="Dal Grande F."/>
            <person name="Keller J."/>
        </authorList>
    </citation>
    <scope>NUCLEOTIDE SEQUENCE [LARGE SCALE GENOMIC DNA]</scope>
    <source>
        <strain evidence="8 9">SAG 216-7</strain>
    </source>
</reference>
<dbReference type="EMBL" id="JALJOT010000017">
    <property type="protein sequence ID" value="KAK9901605.1"/>
    <property type="molecule type" value="Genomic_DNA"/>
</dbReference>
<dbReference type="SMART" id="SM00297">
    <property type="entry name" value="BROMO"/>
    <property type="match status" value="1"/>
</dbReference>